<feature type="region of interest" description="Disordered" evidence="1">
    <location>
        <begin position="1"/>
        <end position="22"/>
    </location>
</feature>
<keyword evidence="4" id="KW-1185">Reference proteome</keyword>
<dbReference type="SUPFAM" id="SSF56112">
    <property type="entry name" value="Protein kinase-like (PK-like)"/>
    <property type="match status" value="1"/>
</dbReference>
<gene>
    <name evidence="3" type="ORF">AG1IA_00699</name>
</gene>
<dbReference type="HOGENOM" id="CLU_855749_0_0_1"/>
<sequence length="325" mass="35810">MGDCNHISSHPPPPAAPSFPPQYPLARGGRADIYCSTIVLFPGKVVAKTFRPLDQEIRRLLHTHPHITSFIGIASMVDFDPKYLAPGPVSDHHLHGDLKKLLDTIRGIAYIHSQRIVHGDLKAQNILAAGDGEVAKICYFGSSAIECACYAHPENRPAGTPQWYSPELWISTKEDDDDTERSRTQQSDIWAFGCVTLEVQMGMMPWDPFHKGSQHGTMSRQQRAGTGPPANAEGLELGEHPIKHAAQLLRDWEEVATNSEGYEVIRRSEAEPYWAWESRRFGDHAVANINHIRSTDELGNALIVLSCRAPSLSPRLPSAGGPPGP</sequence>
<keyword evidence="3" id="KW-0808">Transferase</keyword>
<reference evidence="3 4" key="1">
    <citation type="journal article" date="2013" name="Nat. Commun.">
        <title>The evolution and pathogenic mechanisms of the rice sheath blight pathogen.</title>
        <authorList>
            <person name="Zheng A."/>
            <person name="Lin R."/>
            <person name="Xu L."/>
            <person name="Qin P."/>
            <person name="Tang C."/>
            <person name="Ai P."/>
            <person name="Zhang D."/>
            <person name="Liu Y."/>
            <person name="Sun Z."/>
            <person name="Feng H."/>
            <person name="Wang Y."/>
            <person name="Chen Y."/>
            <person name="Liang X."/>
            <person name="Fu R."/>
            <person name="Li Q."/>
            <person name="Zhang J."/>
            <person name="Yu X."/>
            <person name="Xie Z."/>
            <person name="Ding L."/>
            <person name="Guan P."/>
            <person name="Tang J."/>
            <person name="Liang Y."/>
            <person name="Wang S."/>
            <person name="Deng Q."/>
            <person name="Li S."/>
            <person name="Zhu J."/>
            <person name="Wang L."/>
            <person name="Liu H."/>
            <person name="Li P."/>
        </authorList>
    </citation>
    <scope>NUCLEOTIDE SEQUENCE [LARGE SCALE GENOMIC DNA]</scope>
    <source>
        <strain evidence="4">AG-1 IA</strain>
    </source>
</reference>
<evidence type="ECO:0000256" key="1">
    <source>
        <dbReference type="SAM" id="MobiDB-lite"/>
    </source>
</evidence>
<dbReference type="EMBL" id="AFRT01000112">
    <property type="protein sequence ID" value="ELU45273.1"/>
    <property type="molecule type" value="Genomic_DNA"/>
</dbReference>
<dbReference type="InterPro" id="IPR050167">
    <property type="entry name" value="Ser_Thr_protein_kinase"/>
</dbReference>
<dbReference type="AlphaFoldDB" id="L8X888"/>
<feature type="compositionally biased region" description="Polar residues" evidence="1">
    <location>
        <begin position="214"/>
        <end position="224"/>
    </location>
</feature>
<dbReference type="InterPro" id="IPR011009">
    <property type="entry name" value="Kinase-like_dom_sf"/>
</dbReference>
<accession>L8X888</accession>
<keyword evidence="3" id="KW-0418">Kinase</keyword>
<proteinExistence type="predicted"/>
<dbReference type="InterPro" id="IPR000719">
    <property type="entry name" value="Prot_kinase_dom"/>
</dbReference>
<evidence type="ECO:0000313" key="4">
    <source>
        <dbReference type="Proteomes" id="UP000011668"/>
    </source>
</evidence>
<dbReference type="Proteomes" id="UP000011668">
    <property type="component" value="Unassembled WGS sequence"/>
</dbReference>
<feature type="domain" description="Protein kinase" evidence="2">
    <location>
        <begin position="19"/>
        <end position="325"/>
    </location>
</feature>
<name>L8X888_THACA</name>
<feature type="compositionally biased region" description="Pro residues" evidence="1">
    <location>
        <begin position="10"/>
        <end position="22"/>
    </location>
</feature>
<dbReference type="STRING" id="983506.L8X888"/>
<comment type="caution">
    <text evidence="3">The sequence shown here is derived from an EMBL/GenBank/DDBJ whole genome shotgun (WGS) entry which is preliminary data.</text>
</comment>
<dbReference type="PROSITE" id="PS50011">
    <property type="entry name" value="PROTEIN_KINASE_DOM"/>
    <property type="match status" value="1"/>
</dbReference>
<evidence type="ECO:0000259" key="2">
    <source>
        <dbReference type="PROSITE" id="PS50011"/>
    </source>
</evidence>
<dbReference type="GO" id="GO:0004672">
    <property type="term" value="F:protein kinase activity"/>
    <property type="evidence" value="ECO:0007669"/>
    <property type="project" value="InterPro"/>
</dbReference>
<organism evidence="3 4">
    <name type="scientific">Thanatephorus cucumeris (strain AG1-IA)</name>
    <name type="common">Rice sheath blight fungus</name>
    <name type="synonym">Rhizoctonia solani</name>
    <dbReference type="NCBI Taxonomy" id="983506"/>
    <lineage>
        <taxon>Eukaryota</taxon>
        <taxon>Fungi</taxon>
        <taxon>Dikarya</taxon>
        <taxon>Basidiomycota</taxon>
        <taxon>Agaricomycotina</taxon>
        <taxon>Agaricomycetes</taxon>
        <taxon>Cantharellales</taxon>
        <taxon>Ceratobasidiaceae</taxon>
        <taxon>Rhizoctonia</taxon>
        <taxon>Rhizoctonia solani AG-1</taxon>
    </lineage>
</organism>
<dbReference type="Gene3D" id="1.10.510.10">
    <property type="entry name" value="Transferase(Phosphotransferase) domain 1"/>
    <property type="match status" value="1"/>
</dbReference>
<feature type="region of interest" description="Disordered" evidence="1">
    <location>
        <begin position="212"/>
        <end position="232"/>
    </location>
</feature>
<protein>
    <submittedName>
        <fullName evidence="3">Pkinase domain-containing protein</fullName>
    </submittedName>
</protein>
<evidence type="ECO:0000313" key="3">
    <source>
        <dbReference type="EMBL" id="ELU45273.1"/>
    </source>
</evidence>
<dbReference type="SMART" id="SM00220">
    <property type="entry name" value="S_TKc"/>
    <property type="match status" value="1"/>
</dbReference>
<dbReference type="PANTHER" id="PTHR23257">
    <property type="entry name" value="SERINE-THREONINE PROTEIN KINASE"/>
    <property type="match status" value="1"/>
</dbReference>
<dbReference type="OrthoDB" id="4062651at2759"/>
<dbReference type="GO" id="GO:0005524">
    <property type="term" value="F:ATP binding"/>
    <property type="evidence" value="ECO:0007669"/>
    <property type="project" value="InterPro"/>
</dbReference>
<dbReference type="Pfam" id="PF00069">
    <property type="entry name" value="Pkinase"/>
    <property type="match status" value="1"/>
</dbReference>